<protein>
    <recommendedName>
        <fullName evidence="3">Prefoldin subunit 5</fullName>
    </recommendedName>
</protein>
<evidence type="ECO:0000256" key="1">
    <source>
        <dbReference type="ARBA" id="ARBA00010048"/>
    </source>
</evidence>
<dbReference type="GO" id="GO:0051082">
    <property type="term" value="F:unfolded protein binding"/>
    <property type="evidence" value="ECO:0007669"/>
    <property type="project" value="InterPro"/>
</dbReference>
<dbReference type="GO" id="GO:1990114">
    <property type="term" value="P:RNA polymerase II core complex assembly"/>
    <property type="evidence" value="ECO:0007669"/>
    <property type="project" value="TreeGrafter"/>
</dbReference>
<dbReference type="InterPro" id="IPR011599">
    <property type="entry name" value="PFD_alpha_archaea"/>
</dbReference>
<dbReference type="InterPro" id="IPR004127">
    <property type="entry name" value="Prefoldin_subunit_alpha"/>
</dbReference>
<gene>
    <name evidence="2" type="ORF">EANT1437_LOCUS7327</name>
</gene>
<dbReference type="InterPro" id="IPR009053">
    <property type="entry name" value="Prefoldin"/>
</dbReference>
<reference evidence="2" key="1">
    <citation type="submission" date="2021-01" db="EMBL/GenBank/DDBJ databases">
        <authorList>
            <person name="Corre E."/>
            <person name="Pelletier E."/>
            <person name="Niang G."/>
            <person name="Scheremetjew M."/>
            <person name="Finn R."/>
            <person name="Kale V."/>
            <person name="Holt S."/>
            <person name="Cochrane G."/>
            <person name="Meng A."/>
            <person name="Brown T."/>
            <person name="Cohen L."/>
        </authorList>
    </citation>
    <scope>NUCLEOTIDE SEQUENCE</scope>
    <source>
        <strain evidence="2">CCMP1452</strain>
    </source>
</reference>
<proteinExistence type="inferred from homology"/>
<dbReference type="PANTHER" id="PTHR12674">
    <property type="entry name" value="PREFOLDIN SUBUNIT 5"/>
    <property type="match status" value="1"/>
</dbReference>
<dbReference type="GO" id="GO:1990115">
    <property type="term" value="P:RNA polymerase III assembly"/>
    <property type="evidence" value="ECO:0007669"/>
    <property type="project" value="TreeGrafter"/>
</dbReference>
<dbReference type="Gene3D" id="1.10.287.370">
    <property type="match status" value="1"/>
</dbReference>
<dbReference type="NCBIfam" id="TIGR00293">
    <property type="entry name" value="prefoldin subunit alpha"/>
    <property type="match status" value="1"/>
</dbReference>
<dbReference type="PANTHER" id="PTHR12674:SF2">
    <property type="entry name" value="PREFOLDIN SUBUNIT 5"/>
    <property type="match status" value="1"/>
</dbReference>
<dbReference type="CDD" id="cd23157">
    <property type="entry name" value="Prefoldin_5"/>
    <property type="match status" value="1"/>
</dbReference>
<dbReference type="AlphaFoldDB" id="A0A7S2RIW7"/>
<name>A0A7S2RIW7_9STRA</name>
<evidence type="ECO:0008006" key="3">
    <source>
        <dbReference type="Google" id="ProtNLM"/>
    </source>
</evidence>
<dbReference type="GO" id="GO:0016272">
    <property type="term" value="C:prefoldin complex"/>
    <property type="evidence" value="ECO:0007669"/>
    <property type="project" value="InterPro"/>
</dbReference>
<dbReference type="GO" id="GO:0005737">
    <property type="term" value="C:cytoplasm"/>
    <property type="evidence" value="ECO:0007669"/>
    <property type="project" value="TreeGrafter"/>
</dbReference>
<dbReference type="EMBL" id="HBHI01014272">
    <property type="protein sequence ID" value="CAD9672435.1"/>
    <property type="molecule type" value="Transcribed_RNA"/>
</dbReference>
<dbReference type="SUPFAM" id="SSF46579">
    <property type="entry name" value="Prefoldin"/>
    <property type="match status" value="1"/>
</dbReference>
<dbReference type="Pfam" id="PF02996">
    <property type="entry name" value="Prefoldin"/>
    <property type="match status" value="1"/>
</dbReference>
<accession>A0A7S2RIW7</accession>
<dbReference type="GO" id="GO:1990113">
    <property type="term" value="P:RNA polymerase I assembly"/>
    <property type="evidence" value="ECO:0007669"/>
    <property type="project" value="TreeGrafter"/>
</dbReference>
<comment type="similarity">
    <text evidence="1">Belongs to the prefoldin subunit alpha family.</text>
</comment>
<dbReference type="GO" id="GO:0006457">
    <property type="term" value="P:protein folding"/>
    <property type="evidence" value="ECO:0007669"/>
    <property type="project" value="InterPro"/>
</dbReference>
<organism evidence="2">
    <name type="scientific">Eucampia antarctica</name>
    <dbReference type="NCBI Taxonomy" id="49252"/>
    <lineage>
        <taxon>Eukaryota</taxon>
        <taxon>Sar</taxon>
        <taxon>Stramenopiles</taxon>
        <taxon>Ochrophyta</taxon>
        <taxon>Bacillariophyta</taxon>
        <taxon>Mediophyceae</taxon>
        <taxon>Biddulphiophycidae</taxon>
        <taxon>Hemiaulales</taxon>
        <taxon>Hemiaulaceae</taxon>
        <taxon>Eucampia</taxon>
    </lineage>
</organism>
<evidence type="ECO:0000313" key="2">
    <source>
        <dbReference type="EMBL" id="CAD9672435.1"/>
    </source>
</evidence>
<sequence length="164" mass="17938">MSSDADSKGVNLDSMTLEQLNQIKQSEESRLQAITNHYATLRASAARFGAAKEALTSVVSPAHDGKDIMIPLTESLYAPGKIKDPNRVMVELGTGFYAEKCAKDAISFLDRKSKLVDMNSDNIMKAITVTRGNVESINTAMQGKLLEIRARSEGNRSRMQAEQS</sequence>